<dbReference type="AlphaFoldDB" id="A0AAW6TZR4"/>
<gene>
    <name evidence="1" type="ORF">QJ522_18870</name>
</gene>
<proteinExistence type="predicted"/>
<sequence length="534" mass="59867">MNEDKENTTVRITHVTLNLTPNVGDDDCLLYIRVVPDGQDGAVVYARSLLPDEQDDGQPILLRCTLGERLTFRPGAIRLSIEDADRLSKPEADGYRPITNTVWTWLRLWPVSNEGLFHYLLASARRLDGTHMLFADMKRVMNDASGGFVALRGQFFHALSAAEILIVALGRSIHLLDGLAKKFSAPVPLPTSIDSKRQTIRELRNAFEHIDDRALGQVRGRPDPNALTVFDQRSFVQKGKLTYAEHNLSIDDDVIQMLIDGRQYIKDVTAYFVGDAKQLNAPIHFFGSSPDAVASDGQQVKGPLCTGDRLGKTHVKASEFRFAVGAPNTRRSSVWKVWTRKSDIYIQSRMMGYSTKVSLHESGQCQWSMTSEWVRKAQPRTADRHMVHWRLQKPAGRQAIHVFRIAIPESELRQVETNERLTRVRWITAPAEQAAIFVECYLTPPTGEAPHADLPYDHLASLRLADSRWFVLLAHEVPVPSDVAVRLGAARSEIIAMAQNAGIQPKPQYRAVGFVNFDDPNLKGMIELVPCQGH</sequence>
<dbReference type="EMBL" id="JASCXX010000029">
    <property type="protein sequence ID" value="MDI6451132.1"/>
    <property type="molecule type" value="Genomic_DNA"/>
</dbReference>
<evidence type="ECO:0000313" key="2">
    <source>
        <dbReference type="Proteomes" id="UP001431776"/>
    </source>
</evidence>
<evidence type="ECO:0000313" key="1">
    <source>
        <dbReference type="EMBL" id="MDI6451132.1"/>
    </source>
</evidence>
<organism evidence="1 2">
    <name type="scientific">Anaerobaca lacustris</name>
    <dbReference type="NCBI Taxonomy" id="3044600"/>
    <lineage>
        <taxon>Bacteria</taxon>
        <taxon>Pseudomonadati</taxon>
        <taxon>Planctomycetota</taxon>
        <taxon>Phycisphaerae</taxon>
        <taxon>Sedimentisphaerales</taxon>
        <taxon>Anaerobacaceae</taxon>
        <taxon>Anaerobaca</taxon>
    </lineage>
</organism>
<keyword evidence="2" id="KW-1185">Reference proteome</keyword>
<dbReference type="RefSeq" id="WP_349246541.1">
    <property type="nucleotide sequence ID" value="NZ_JASCXX010000029.1"/>
</dbReference>
<dbReference type="Proteomes" id="UP001431776">
    <property type="component" value="Unassembled WGS sequence"/>
</dbReference>
<protein>
    <submittedName>
        <fullName evidence="1">Uncharacterized protein</fullName>
    </submittedName>
</protein>
<reference evidence="1" key="1">
    <citation type="submission" date="2023-05" db="EMBL/GenBank/DDBJ databases">
        <title>Anaerotaeda fermentans gen. nov., sp. nov., a novel anaerobic planctomycete of the new family within the order Sedimentisphaerales isolated from Taman Peninsula, Russia.</title>
        <authorList>
            <person name="Khomyakova M.A."/>
            <person name="Merkel A.Y."/>
            <person name="Slobodkin A.I."/>
        </authorList>
    </citation>
    <scope>NUCLEOTIDE SEQUENCE</scope>
    <source>
        <strain evidence="1">M17dextr</strain>
    </source>
</reference>
<accession>A0AAW6TZR4</accession>
<comment type="caution">
    <text evidence="1">The sequence shown here is derived from an EMBL/GenBank/DDBJ whole genome shotgun (WGS) entry which is preliminary data.</text>
</comment>
<name>A0AAW6TZR4_9BACT</name>